<accession>N1MU52</accession>
<sequence>MQIQVFEGETLVGTATIKHLDPPMGVAFGPFSPTSDYASSAHANVVEGDYVGDRGLVLAATADQHDFLDASIAIEDWTDPEIGKQLTMFFKDGENFAAFFAEHPDYRAYYPHLANGS</sequence>
<dbReference type="EMBL" id="CAVK010000153">
    <property type="protein sequence ID" value="CCW18903.1"/>
    <property type="molecule type" value="Genomic_DNA"/>
</dbReference>
<reference evidence="2" key="2">
    <citation type="submission" date="2013-04" db="EMBL/GenBank/DDBJ databases">
        <title>Bisphenol A degrading Sphingobium sp. strain BiD32.</title>
        <authorList>
            <person name="Nielsen J.L."/>
            <person name="Zhou N.A."/>
            <person name="Kjeldal H."/>
        </authorList>
    </citation>
    <scope>NUCLEOTIDE SEQUENCE [LARGE SCALE GENOMIC DNA]</scope>
    <source>
        <strain evidence="2">BiD32</strain>
    </source>
</reference>
<organism evidence="1 2">
    <name type="scientific">Sphingobium indicum BiD32</name>
    <dbReference type="NCBI Taxonomy" id="1301087"/>
    <lineage>
        <taxon>Bacteria</taxon>
        <taxon>Pseudomonadati</taxon>
        <taxon>Pseudomonadota</taxon>
        <taxon>Alphaproteobacteria</taxon>
        <taxon>Sphingomonadales</taxon>
        <taxon>Sphingomonadaceae</taxon>
        <taxon>Sphingobium</taxon>
    </lineage>
</organism>
<gene>
    <name evidence="1" type="ORF">EBBID32_32600</name>
</gene>
<proteinExistence type="predicted"/>
<reference evidence="1 2" key="1">
    <citation type="submission" date="2013-03" db="EMBL/GenBank/DDBJ databases">
        <authorList>
            <person name="Le V."/>
        </authorList>
    </citation>
    <scope>NUCLEOTIDE SEQUENCE [LARGE SCALE GENOMIC DNA]</scope>
    <source>
        <strain evidence="1 2">BiD32</strain>
    </source>
</reference>
<protein>
    <submittedName>
        <fullName evidence="1">Uncharacterized protein</fullName>
    </submittedName>
</protein>
<name>N1MU52_9SPHN</name>
<dbReference type="OrthoDB" id="8079725at2"/>
<keyword evidence="2" id="KW-1185">Reference proteome</keyword>
<evidence type="ECO:0000313" key="2">
    <source>
        <dbReference type="Proteomes" id="UP000013201"/>
    </source>
</evidence>
<dbReference type="Proteomes" id="UP000013201">
    <property type="component" value="Unassembled WGS sequence"/>
</dbReference>
<dbReference type="AlphaFoldDB" id="N1MU52"/>
<comment type="caution">
    <text evidence="1">The sequence shown here is derived from an EMBL/GenBank/DDBJ whole genome shotgun (WGS) entry which is preliminary data.</text>
</comment>
<evidence type="ECO:0000313" key="1">
    <source>
        <dbReference type="EMBL" id="CCW18903.1"/>
    </source>
</evidence>
<dbReference type="RefSeq" id="WP_006960379.1">
    <property type="nucleotide sequence ID" value="NZ_CAVK010000153.1"/>
</dbReference>